<feature type="region of interest" description="Disordered" evidence="5">
    <location>
        <begin position="419"/>
        <end position="459"/>
    </location>
</feature>
<feature type="domain" description="Exocyst complex component Sec8 N-terminal" evidence="6">
    <location>
        <begin position="211"/>
        <end position="329"/>
    </location>
</feature>
<keyword evidence="9" id="KW-1185">Reference proteome</keyword>
<dbReference type="InterPro" id="IPR039682">
    <property type="entry name" value="Sec8/EXOC4"/>
</dbReference>
<proteinExistence type="inferred from homology"/>
<comment type="function">
    <text evidence="4">Component of the exocyst complex involved in the docking of exocytic vesicles with fusion sites on the plasma membrane.</text>
</comment>
<dbReference type="GO" id="GO:0006904">
    <property type="term" value="P:vesicle docking involved in exocytosis"/>
    <property type="evidence" value="ECO:0007669"/>
    <property type="project" value="InterPro"/>
</dbReference>
<dbReference type="Pfam" id="PF20652">
    <property type="entry name" value="Sec8_C"/>
    <property type="match status" value="1"/>
</dbReference>
<dbReference type="GO" id="GO:0090522">
    <property type="term" value="P:vesicle tethering involved in exocytosis"/>
    <property type="evidence" value="ECO:0007669"/>
    <property type="project" value="UniProtKB-UniRule"/>
</dbReference>
<evidence type="ECO:0000256" key="1">
    <source>
        <dbReference type="ARBA" id="ARBA00022448"/>
    </source>
</evidence>
<evidence type="ECO:0000313" key="9">
    <source>
        <dbReference type="Proteomes" id="UP001385951"/>
    </source>
</evidence>
<keyword evidence="2 4" id="KW-0268">Exocytosis</keyword>
<dbReference type="Proteomes" id="UP001385951">
    <property type="component" value="Unassembled WGS sequence"/>
</dbReference>
<feature type="compositionally biased region" description="Polar residues" evidence="5">
    <location>
        <begin position="33"/>
        <end position="46"/>
    </location>
</feature>
<reference evidence="8 9" key="1">
    <citation type="submission" date="2022-09" db="EMBL/GenBank/DDBJ databases">
        <authorList>
            <person name="Palmer J.M."/>
        </authorList>
    </citation>
    <scope>NUCLEOTIDE SEQUENCE [LARGE SCALE GENOMIC DNA]</scope>
    <source>
        <strain evidence="8 9">DSM 7382</strain>
    </source>
</reference>
<dbReference type="PANTHER" id="PTHR14146">
    <property type="entry name" value="EXOCYST COMPLEX COMPONENT 4"/>
    <property type="match status" value="1"/>
</dbReference>
<evidence type="ECO:0000256" key="4">
    <source>
        <dbReference type="RuleBase" id="RU367079"/>
    </source>
</evidence>
<evidence type="ECO:0000259" key="6">
    <source>
        <dbReference type="Pfam" id="PF04048"/>
    </source>
</evidence>
<keyword evidence="1 4" id="KW-0813">Transport</keyword>
<feature type="region of interest" description="Disordered" evidence="5">
    <location>
        <begin position="1"/>
        <end position="148"/>
    </location>
</feature>
<feature type="region of interest" description="Disordered" evidence="5">
    <location>
        <begin position="169"/>
        <end position="202"/>
    </location>
</feature>
<feature type="domain" description="Exocyst complex component Sec8 middle helical bundle" evidence="7">
    <location>
        <begin position="502"/>
        <end position="818"/>
    </location>
</feature>
<dbReference type="Pfam" id="PF04048">
    <property type="entry name" value="Sec8_N"/>
    <property type="match status" value="1"/>
</dbReference>
<dbReference type="GO" id="GO:0006893">
    <property type="term" value="P:Golgi to plasma membrane transport"/>
    <property type="evidence" value="ECO:0007669"/>
    <property type="project" value="TreeGrafter"/>
</dbReference>
<protein>
    <recommendedName>
        <fullName evidence="4">Exocyst complex component Sec8</fullName>
    </recommendedName>
</protein>
<dbReference type="GO" id="GO:0006612">
    <property type="term" value="P:protein targeting to membrane"/>
    <property type="evidence" value="ECO:0007669"/>
    <property type="project" value="UniProtKB-UniRule"/>
</dbReference>
<evidence type="ECO:0000256" key="2">
    <source>
        <dbReference type="ARBA" id="ARBA00022483"/>
    </source>
</evidence>
<feature type="compositionally biased region" description="Basic residues" evidence="5">
    <location>
        <begin position="175"/>
        <end position="184"/>
    </location>
</feature>
<evidence type="ECO:0000259" key="7">
    <source>
        <dbReference type="Pfam" id="PF20652"/>
    </source>
</evidence>
<gene>
    <name evidence="8" type="ORF">QCA50_016353</name>
</gene>
<evidence type="ECO:0000256" key="3">
    <source>
        <dbReference type="ARBA" id="ARBA00022927"/>
    </source>
</evidence>
<organism evidence="8 9">
    <name type="scientific">Cerrena zonata</name>
    <dbReference type="NCBI Taxonomy" id="2478898"/>
    <lineage>
        <taxon>Eukaryota</taxon>
        <taxon>Fungi</taxon>
        <taxon>Dikarya</taxon>
        <taxon>Basidiomycota</taxon>
        <taxon>Agaricomycotina</taxon>
        <taxon>Agaricomycetes</taxon>
        <taxon>Polyporales</taxon>
        <taxon>Cerrenaceae</taxon>
        <taxon>Cerrena</taxon>
    </lineage>
</organism>
<evidence type="ECO:0000256" key="5">
    <source>
        <dbReference type="SAM" id="MobiDB-lite"/>
    </source>
</evidence>
<dbReference type="GO" id="GO:0000145">
    <property type="term" value="C:exocyst"/>
    <property type="evidence" value="ECO:0007669"/>
    <property type="project" value="UniProtKB-UniRule"/>
</dbReference>
<dbReference type="InterPro" id="IPR048630">
    <property type="entry name" value="Sec8_M"/>
</dbReference>
<sequence>MSRVPPLPSNRYPSNASYDNDRPRSPPVRPLQINRSRPTTPSNSTIPLPGSSRVPSSNSNGPSRPGRSGLRGRQLSEVSIDSVVYDGISSRDSGGERDGLGTRSNMSLPQAGRNNTAGSSKSSAPNGRARPSRPPTTPSTPGSEAEMSPTHMAAIQAFQRAGRMRVMTAEMRNTRDKKKRKLPSRRIDNGGSKRKSLVGESESTDQEILMFNPVNLALQLLDDSSLGKNMDSFRRTKDMLQRALKGSVDKHYEAFAAALPHHASLLNHLGVTQKSITETRQALAESKEALNNKRTDLVQLWSRNQQVEEMLRILDQIEYLRTVPDVLESLISEKRLLQAAALLVRSMKLINKQDMLDIGALADLRSYLSTQETALREILVDELHSHLYLRSFWCESRWKEYTPNQLSLPIVEFEKDEDGMDTSDVRLSSDSPTATSPRRTRLSKYLDDLNTRPNDPPYDLNEANFRNSTGGGLSASSSIPVGLGSLSTNSISALDPLSSDQNPEADSFTYIETLLESLAILGKLGMALDLVGQKLPQEIYSLVDLTIDEVSERAEFGRRGSMISSSMMSGPMAGRIEDVYLLTASGPTTALGSGIVSIAVAPSMSLPVNSNALSSANSLRLTPLEASSKPLDQEIMRDLFWTLYSKLVALTEGLRVVYEVANRIGSRRDFKDSTGAKPGSLFPLSEVWVHVQTEVRTLLNDYITDEEQGAVSGRNPISSINEVLREGRYNRDKGKSAFRFADTDLKRTNKVLRVHEEELTQALRDTVPGLVQGSTENAVQATLSSLGSDDRLLGMGQHHRLLVHPDAFHVSLLFQPTLAFMERVSDVLPSGHEASQATTVVLDDFVLKVYLPQLEDKVSLLFHHAVTGPDAFQPDPASTKLSRQPLIKASVQLLALINSLCAMLRTMPFHRENYSRLVLTVIVQFYQRCSDRFQDLVSLKDSEDPEAVPRVALAAQWAQRSELVPLLSELQKQINARASASKLQHLSQQETNLEANILGDKSVSREELVASTRDLATLASLYHSVTWFAAELNAIKSVPESALSPTTPLKLEPVSAVTPFTPYRPSLTPLQPDEQLQLPLSSAMALRFQALHQTYEQLSEVILHTIRVDIRCRVAHHLDLALRQGNYCIDMEASEPDPYVTDLNAEIGKCDDFASTTLPEAARQFVFEGVGHLMEQLLISNARYIRTANELGVQKMMRNILALQQNIKTLTDASQSNVFERVKRYYSLLRLTPPNLLDAIRKKQEFSFDEYKTLLDLQCGVDPSAGESGGAQATDRNYNMYLIELHGLELENTADET</sequence>
<feature type="compositionally biased region" description="Polar residues" evidence="5">
    <location>
        <begin position="425"/>
        <end position="437"/>
    </location>
</feature>
<keyword evidence="3 4" id="KW-0653">Protein transport</keyword>
<comment type="similarity">
    <text evidence="4">Belongs to the SEC8 family.</text>
</comment>
<name>A0AAW0FIZ2_9APHY</name>
<dbReference type="GO" id="GO:0015031">
    <property type="term" value="P:protein transport"/>
    <property type="evidence" value="ECO:0007669"/>
    <property type="project" value="UniProtKB-KW"/>
</dbReference>
<dbReference type="InterPro" id="IPR007191">
    <property type="entry name" value="Sec8_exocyst_N"/>
</dbReference>
<feature type="compositionally biased region" description="Low complexity" evidence="5">
    <location>
        <begin position="48"/>
        <end position="73"/>
    </location>
</feature>
<dbReference type="PANTHER" id="PTHR14146:SF0">
    <property type="entry name" value="EXOCYST COMPLEX COMPONENT 4"/>
    <property type="match status" value="1"/>
</dbReference>
<dbReference type="EMBL" id="JASBNA010000048">
    <property type="protein sequence ID" value="KAK7680571.1"/>
    <property type="molecule type" value="Genomic_DNA"/>
</dbReference>
<comment type="caution">
    <text evidence="8">The sequence shown here is derived from an EMBL/GenBank/DDBJ whole genome shotgun (WGS) entry which is preliminary data.</text>
</comment>
<accession>A0AAW0FIZ2</accession>
<feature type="compositionally biased region" description="Polar residues" evidence="5">
    <location>
        <begin position="102"/>
        <end position="125"/>
    </location>
</feature>
<evidence type="ECO:0000313" key="8">
    <source>
        <dbReference type="EMBL" id="KAK7680571.1"/>
    </source>
</evidence>